<dbReference type="GO" id="GO:0008233">
    <property type="term" value="F:peptidase activity"/>
    <property type="evidence" value="ECO:0007669"/>
    <property type="project" value="UniProtKB-KW"/>
</dbReference>
<reference evidence="1 2" key="1">
    <citation type="submission" date="2021-03" db="EMBL/GenBank/DDBJ databases">
        <title>Fibrella sp. HMF5036 genome sequencing and assembly.</title>
        <authorList>
            <person name="Kang H."/>
            <person name="Kim H."/>
            <person name="Bae S."/>
            <person name="Joh K."/>
        </authorList>
    </citation>
    <scope>NUCLEOTIDE SEQUENCE [LARGE SCALE GENOMIC DNA]</scope>
    <source>
        <strain evidence="1 2">HMF5036</strain>
    </source>
</reference>
<dbReference type="GO" id="GO:0006508">
    <property type="term" value="P:proteolysis"/>
    <property type="evidence" value="ECO:0007669"/>
    <property type="project" value="UniProtKB-KW"/>
</dbReference>
<keyword evidence="2" id="KW-1185">Reference proteome</keyword>
<name>A0A939GB53_9BACT</name>
<organism evidence="1 2">
    <name type="scientific">Fibrella aquatilis</name>
    <dbReference type="NCBI Taxonomy" id="2817059"/>
    <lineage>
        <taxon>Bacteria</taxon>
        <taxon>Pseudomonadati</taxon>
        <taxon>Bacteroidota</taxon>
        <taxon>Cytophagia</taxon>
        <taxon>Cytophagales</taxon>
        <taxon>Spirosomataceae</taxon>
        <taxon>Fibrella</taxon>
    </lineage>
</organism>
<dbReference type="Gene3D" id="2.40.70.10">
    <property type="entry name" value="Acid Proteases"/>
    <property type="match status" value="1"/>
</dbReference>
<proteinExistence type="predicted"/>
<protein>
    <submittedName>
        <fullName evidence="1">Retroviral-like aspartic protease</fullName>
    </submittedName>
</protein>
<dbReference type="RefSeq" id="WP_207338536.1">
    <property type="nucleotide sequence ID" value="NZ_JAFMYU010000033.1"/>
</dbReference>
<gene>
    <name evidence="1" type="ORF">J2I48_26415</name>
</gene>
<keyword evidence="1" id="KW-0378">Hydrolase</keyword>
<dbReference type="EMBL" id="JAFMYU010000033">
    <property type="protein sequence ID" value="MBO0934573.1"/>
    <property type="molecule type" value="Genomic_DNA"/>
</dbReference>
<sequence length="125" mass="14069">MSVIKLPLQFVGSLGEQQLYTLFDSGANLSCISPDYVKHVEKPVSLGRVRRVATASEGYYIEIHEAVRLDFYIDDILLSDEFLVVPGLSEEAIIGAATMQKWRIKLNFEHDTVEVDPKVAKMQLI</sequence>
<dbReference type="CDD" id="cd00303">
    <property type="entry name" value="retropepsin_like"/>
    <property type="match status" value="1"/>
</dbReference>
<evidence type="ECO:0000313" key="2">
    <source>
        <dbReference type="Proteomes" id="UP000664795"/>
    </source>
</evidence>
<keyword evidence="1" id="KW-0645">Protease</keyword>
<dbReference type="SUPFAM" id="SSF50630">
    <property type="entry name" value="Acid proteases"/>
    <property type="match status" value="1"/>
</dbReference>
<accession>A0A939GB53</accession>
<comment type="caution">
    <text evidence="1">The sequence shown here is derived from an EMBL/GenBank/DDBJ whole genome shotgun (WGS) entry which is preliminary data.</text>
</comment>
<evidence type="ECO:0000313" key="1">
    <source>
        <dbReference type="EMBL" id="MBO0934573.1"/>
    </source>
</evidence>
<dbReference type="Proteomes" id="UP000664795">
    <property type="component" value="Unassembled WGS sequence"/>
</dbReference>
<dbReference type="InterPro" id="IPR021109">
    <property type="entry name" value="Peptidase_aspartic_dom_sf"/>
</dbReference>
<dbReference type="AlphaFoldDB" id="A0A939GB53"/>